<evidence type="ECO:0000256" key="14">
    <source>
        <dbReference type="PIRSR" id="PIRSR602401-1"/>
    </source>
</evidence>
<comment type="function">
    <text evidence="2">May be involved in the metabolism of insect hormones and in the breakdown of synthetic insecticides.</text>
</comment>
<dbReference type="PANTHER" id="PTHR24292:SF54">
    <property type="entry name" value="CYP9F3-RELATED"/>
    <property type="match status" value="1"/>
</dbReference>
<evidence type="ECO:0000256" key="10">
    <source>
        <dbReference type="ARBA" id="ARBA00023002"/>
    </source>
</evidence>
<feature type="binding site" description="axial binding residue" evidence="14">
    <location>
        <position position="475"/>
    </location>
    <ligand>
        <name>heme</name>
        <dbReference type="ChEBI" id="CHEBI:30413"/>
    </ligand>
    <ligandPart>
        <name>Fe</name>
        <dbReference type="ChEBI" id="CHEBI:18248"/>
    </ligandPart>
</feature>
<evidence type="ECO:0000256" key="15">
    <source>
        <dbReference type="RuleBase" id="RU000461"/>
    </source>
</evidence>
<keyword evidence="6 14" id="KW-0349">Heme</keyword>
<comment type="similarity">
    <text evidence="5 15">Belongs to the cytochrome P450 family.</text>
</comment>
<dbReference type="AlphaFoldDB" id="A0A9J6BIN2"/>
<feature type="transmembrane region" description="Helical" evidence="16">
    <location>
        <begin position="219"/>
        <end position="236"/>
    </location>
</feature>
<evidence type="ECO:0000256" key="8">
    <source>
        <dbReference type="ARBA" id="ARBA00022824"/>
    </source>
</evidence>
<keyword evidence="16" id="KW-0812">Transmembrane</keyword>
<proteinExistence type="inferred from homology"/>
<dbReference type="CDD" id="cd11056">
    <property type="entry name" value="CYP6-like"/>
    <property type="match status" value="1"/>
</dbReference>
<accession>A0A9J6BIN2</accession>
<evidence type="ECO:0008006" key="19">
    <source>
        <dbReference type="Google" id="ProtNLM"/>
    </source>
</evidence>
<keyword evidence="9" id="KW-0492">Microsome</keyword>
<evidence type="ECO:0000256" key="1">
    <source>
        <dbReference type="ARBA" id="ARBA00001971"/>
    </source>
</evidence>
<keyword evidence="7 14" id="KW-0479">Metal-binding</keyword>
<dbReference type="Gene3D" id="1.10.630.10">
    <property type="entry name" value="Cytochrome P450"/>
    <property type="match status" value="1"/>
</dbReference>
<keyword evidence="13 16" id="KW-0472">Membrane</keyword>
<evidence type="ECO:0000256" key="6">
    <source>
        <dbReference type="ARBA" id="ARBA00022617"/>
    </source>
</evidence>
<dbReference type="GO" id="GO:0020037">
    <property type="term" value="F:heme binding"/>
    <property type="evidence" value="ECO:0007669"/>
    <property type="project" value="InterPro"/>
</dbReference>
<evidence type="ECO:0000256" key="4">
    <source>
        <dbReference type="ARBA" id="ARBA00004406"/>
    </source>
</evidence>
<dbReference type="InterPro" id="IPR050476">
    <property type="entry name" value="Insect_CytP450_Detox"/>
</dbReference>
<evidence type="ECO:0000256" key="11">
    <source>
        <dbReference type="ARBA" id="ARBA00023004"/>
    </source>
</evidence>
<keyword evidence="16" id="KW-1133">Transmembrane helix</keyword>
<comment type="cofactor">
    <cofactor evidence="1 14">
        <name>heme</name>
        <dbReference type="ChEBI" id="CHEBI:30413"/>
    </cofactor>
</comment>
<evidence type="ECO:0000256" key="9">
    <source>
        <dbReference type="ARBA" id="ARBA00022848"/>
    </source>
</evidence>
<evidence type="ECO:0000256" key="5">
    <source>
        <dbReference type="ARBA" id="ARBA00010617"/>
    </source>
</evidence>
<evidence type="ECO:0000256" key="3">
    <source>
        <dbReference type="ARBA" id="ARBA00004174"/>
    </source>
</evidence>
<evidence type="ECO:0000256" key="2">
    <source>
        <dbReference type="ARBA" id="ARBA00003690"/>
    </source>
</evidence>
<dbReference type="GO" id="GO:0016705">
    <property type="term" value="F:oxidoreductase activity, acting on paired donors, with incorporation or reduction of molecular oxygen"/>
    <property type="evidence" value="ECO:0007669"/>
    <property type="project" value="InterPro"/>
</dbReference>
<reference evidence="17" key="1">
    <citation type="submission" date="2021-03" db="EMBL/GenBank/DDBJ databases">
        <title>Chromosome level genome of the anhydrobiotic midge Polypedilum vanderplanki.</title>
        <authorList>
            <person name="Yoshida Y."/>
            <person name="Kikawada T."/>
            <person name="Gusev O."/>
        </authorList>
    </citation>
    <scope>NUCLEOTIDE SEQUENCE</scope>
    <source>
        <strain evidence="17">NIAS01</strain>
        <tissue evidence="17">Whole body or cell culture</tissue>
    </source>
</reference>
<gene>
    <name evidence="17" type="ORF">PVAND_017168</name>
</gene>
<dbReference type="PANTHER" id="PTHR24292">
    <property type="entry name" value="CYTOCHROME P450"/>
    <property type="match status" value="1"/>
</dbReference>
<dbReference type="OrthoDB" id="2789670at2759"/>
<evidence type="ECO:0000256" key="7">
    <source>
        <dbReference type="ARBA" id="ARBA00022723"/>
    </source>
</evidence>
<dbReference type="GO" id="GO:0005789">
    <property type="term" value="C:endoplasmic reticulum membrane"/>
    <property type="evidence" value="ECO:0007669"/>
    <property type="project" value="UniProtKB-SubCell"/>
</dbReference>
<dbReference type="InterPro" id="IPR002401">
    <property type="entry name" value="Cyt_P450_E_grp-I"/>
</dbReference>
<keyword evidence="18" id="KW-1185">Reference proteome</keyword>
<dbReference type="Pfam" id="PF00067">
    <property type="entry name" value="p450"/>
    <property type="match status" value="1"/>
</dbReference>
<dbReference type="InterPro" id="IPR001128">
    <property type="entry name" value="Cyt_P450"/>
</dbReference>
<comment type="caution">
    <text evidence="17">The sequence shown here is derived from an EMBL/GenBank/DDBJ whole genome shotgun (WGS) entry which is preliminary data.</text>
</comment>
<sequence>MDTYLLIIWAVIFLGYFIYKKATKNLKFFEKHGIPYEKPLPFFGNSLKLLMKKENMIESIVNPYEKFKNSFVYGVFGMNIPNFVISDPELIKQITIKDFDSFVNHDKSFNEDVDKFSSKMLFTLVDEKWRHMRTVLSPIFTSSKMKMMFGILSECANEFVEHHEEKAKHGKVIVNCVETYPRYTVDGISTAVLGFKGDCIKNEDSKLYKFAMRMRKPTFITNIKIMIFLISRWFYVKLGLQMTLKEVYDFFYNAIIKVMNEREEKGIFRPDVVQLLLQARQGQLQKESDINEKELSNFSANIEYDTGAQNKKITNWTDEHYMAQGFLFFAAGFDTTNTLLQITSYCLAKNKEVQDELIREIDDVLQELDAKPITYEALHKMKYLDMVISEALRIWPPAFATSRQCNKDYDLKLKDGKVIKIKDGDLILIPTYAIHHDERFFTNPEKFDPLRFSDENKESIAVGSYIPFGLGPRACIGSRFALMEAKLLIFNVMSKFTMEVCDKTTEKLELVPSMTEVTFKNGIFVEYRPRKKNN</sequence>
<dbReference type="GO" id="GO:0004497">
    <property type="term" value="F:monooxygenase activity"/>
    <property type="evidence" value="ECO:0007669"/>
    <property type="project" value="UniProtKB-KW"/>
</dbReference>
<dbReference type="InterPro" id="IPR036396">
    <property type="entry name" value="Cyt_P450_sf"/>
</dbReference>
<dbReference type="PRINTS" id="PR00385">
    <property type="entry name" value="P450"/>
</dbReference>
<dbReference type="EMBL" id="JADBJN010000004">
    <property type="protein sequence ID" value="KAG5669278.1"/>
    <property type="molecule type" value="Genomic_DNA"/>
</dbReference>
<evidence type="ECO:0000313" key="17">
    <source>
        <dbReference type="EMBL" id="KAG5669278.1"/>
    </source>
</evidence>
<evidence type="ECO:0000313" key="18">
    <source>
        <dbReference type="Proteomes" id="UP001107558"/>
    </source>
</evidence>
<comment type="subcellular location">
    <subcellularLocation>
        <location evidence="4">Endoplasmic reticulum membrane</location>
        <topology evidence="4">Peripheral membrane protein</topology>
    </subcellularLocation>
    <subcellularLocation>
        <location evidence="3">Microsome membrane</location>
        <topology evidence="3">Peripheral membrane protein</topology>
    </subcellularLocation>
</comment>
<dbReference type="PROSITE" id="PS00086">
    <property type="entry name" value="CYTOCHROME_P450"/>
    <property type="match status" value="1"/>
</dbReference>
<keyword evidence="11 14" id="KW-0408">Iron</keyword>
<dbReference type="Proteomes" id="UP001107558">
    <property type="component" value="Chromosome 4"/>
</dbReference>
<evidence type="ECO:0000256" key="16">
    <source>
        <dbReference type="SAM" id="Phobius"/>
    </source>
</evidence>
<dbReference type="GO" id="GO:0005506">
    <property type="term" value="F:iron ion binding"/>
    <property type="evidence" value="ECO:0007669"/>
    <property type="project" value="InterPro"/>
</dbReference>
<keyword evidence="12 15" id="KW-0503">Monooxygenase</keyword>
<evidence type="ECO:0000256" key="13">
    <source>
        <dbReference type="ARBA" id="ARBA00023136"/>
    </source>
</evidence>
<dbReference type="InterPro" id="IPR017972">
    <property type="entry name" value="Cyt_P450_CS"/>
</dbReference>
<keyword evidence="8" id="KW-0256">Endoplasmic reticulum</keyword>
<dbReference type="FunFam" id="1.10.630.10:FF:000042">
    <property type="entry name" value="Cytochrome P450"/>
    <property type="match status" value="1"/>
</dbReference>
<organism evidence="17 18">
    <name type="scientific">Polypedilum vanderplanki</name>
    <name type="common">Sleeping chironomid midge</name>
    <dbReference type="NCBI Taxonomy" id="319348"/>
    <lineage>
        <taxon>Eukaryota</taxon>
        <taxon>Metazoa</taxon>
        <taxon>Ecdysozoa</taxon>
        <taxon>Arthropoda</taxon>
        <taxon>Hexapoda</taxon>
        <taxon>Insecta</taxon>
        <taxon>Pterygota</taxon>
        <taxon>Neoptera</taxon>
        <taxon>Endopterygota</taxon>
        <taxon>Diptera</taxon>
        <taxon>Nematocera</taxon>
        <taxon>Chironomoidea</taxon>
        <taxon>Chironomidae</taxon>
        <taxon>Chironominae</taxon>
        <taxon>Polypedilum</taxon>
        <taxon>Polypedilum</taxon>
    </lineage>
</organism>
<evidence type="ECO:0000256" key="12">
    <source>
        <dbReference type="ARBA" id="ARBA00023033"/>
    </source>
</evidence>
<name>A0A9J6BIN2_POLVA</name>
<dbReference type="SUPFAM" id="SSF48264">
    <property type="entry name" value="Cytochrome P450"/>
    <property type="match status" value="1"/>
</dbReference>
<feature type="transmembrane region" description="Helical" evidence="16">
    <location>
        <begin position="6"/>
        <end position="22"/>
    </location>
</feature>
<keyword evidence="10 15" id="KW-0560">Oxidoreductase</keyword>
<protein>
    <recommendedName>
        <fullName evidence="19">Cytochrome P450</fullName>
    </recommendedName>
</protein>
<dbReference type="PRINTS" id="PR00463">
    <property type="entry name" value="EP450I"/>
</dbReference>